<keyword evidence="3" id="KW-1185">Reference proteome</keyword>
<keyword evidence="1" id="KW-0812">Transmembrane</keyword>
<keyword evidence="1" id="KW-0472">Membrane</keyword>
<protein>
    <submittedName>
        <fullName evidence="2">Uncharacterized protein</fullName>
    </submittedName>
</protein>
<accession>A0A1R3IFS3</accession>
<comment type="caution">
    <text evidence="2">The sequence shown here is derived from an EMBL/GenBank/DDBJ whole genome shotgun (WGS) entry which is preliminary data.</text>
</comment>
<keyword evidence="1" id="KW-1133">Transmembrane helix</keyword>
<name>A0A1R3IFS3_9ROSI</name>
<organism evidence="2 3">
    <name type="scientific">Corchorus olitorius</name>
    <dbReference type="NCBI Taxonomy" id="93759"/>
    <lineage>
        <taxon>Eukaryota</taxon>
        <taxon>Viridiplantae</taxon>
        <taxon>Streptophyta</taxon>
        <taxon>Embryophyta</taxon>
        <taxon>Tracheophyta</taxon>
        <taxon>Spermatophyta</taxon>
        <taxon>Magnoliopsida</taxon>
        <taxon>eudicotyledons</taxon>
        <taxon>Gunneridae</taxon>
        <taxon>Pentapetalae</taxon>
        <taxon>rosids</taxon>
        <taxon>malvids</taxon>
        <taxon>Malvales</taxon>
        <taxon>Malvaceae</taxon>
        <taxon>Grewioideae</taxon>
        <taxon>Apeibeae</taxon>
        <taxon>Corchorus</taxon>
    </lineage>
</organism>
<dbReference type="EMBL" id="AWUE01018278">
    <property type="protein sequence ID" value="OMO81456.1"/>
    <property type="molecule type" value="Genomic_DNA"/>
</dbReference>
<reference evidence="3" key="1">
    <citation type="submission" date="2013-09" db="EMBL/GenBank/DDBJ databases">
        <title>Corchorus olitorius genome sequencing.</title>
        <authorList>
            <person name="Alam M."/>
            <person name="Haque M.S."/>
            <person name="Islam M.S."/>
            <person name="Emdad E.M."/>
            <person name="Islam M.M."/>
            <person name="Ahmed B."/>
            <person name="Halim A."/>
            <person name="Hossen Q.M.M."/>
            <person name="Hossain M.Z."/>
            <person name="Ahmed R."/>
            <person name="Khan M.M."/>
            <person name="Islam R."/>
            <person name="Rashid M.M."/>
            <person name="Khan S.A."/>
            <person name="Rahman M.S."/>
            <person name="Alam M."/>
            <person name="Yahiya A.S."/>
            <person name="Khan M.S."/>
            <person name="Azam M.S."/>
            <person name="Haque T."/>
            <person name="Lashkar M.Z.H."/>
            <person name="Akhand A.I."/>
            <person name="Morshed G."/>
            <person name="Roy S."/>
            <person name="Uddin K.S."/>
            <person name="Rabeya T."/>
            <person name="Hossain A.S."/>
            <person name="Chowdhury A."/>
            <person name="Snigdha A.R."/>
            <person name="Mortoza M.S."/>
            <person name="Matin S.A."/>
            <person name="Hoque S.M.E."/>
            <person name="Islam M.K."/>
            <person name="Roy D.K."/>
            <person name="Haider R."/>
            <person name="Moosa M.M."/>
            <person name="Elias S.M."/>
            <person name="Hasan A.M."/>
            <person name="Jahan S."/>
            <person name="Shafiuddin M."/>
            <person name="Mahmood N."/>
            <person name="Shommy N.S."/>
        </authorList>
    </citation>
    <scope>NUCLEOTIDE SEQUENCE [LARGE SCALE GENOMIC DNA]</scope>
    <source>
        <strain evidence="3">cv. O-4</strain>
    </source>
</reference>
<proteinExistence type="predicted"/>
<dbReference type="Proteomes" id="UP000187203">
    <property type="component" value="Unassembled WGS sequence"/>
</dbReference>
<evidence type="ECO:0000313" key="2">
    <source>
        <dbReference type="EMBL" id="OMO81456.1"/>
    </source>
</evidence>
<sequence length="93" mass="10353">MPFTQSSVDVFAFGIILVGLIAKECERTKSKSGDMVSLVHESLEVDPDFEFADGLEVTKLAKQCMAVRRFRAKIDGVVQQLSKLHALRNTLKL</sequence>
<gene>
    <name evidence="2" type="ORF">COLO4_23579</name>
</gene>
<feature type="transmembrane region" description="Helical" evidence="1">
    <location>
        <begin position="6"/>
        <end position="22"/>
    </location>
</feature>
<evidence type="ECO:0000313" key="3">
    <source>
        <dbReference type="Proteomes" id="UP000187203"/>
    </source>
</evidence>
<dbReference type="AlphaFoldDB" id="A0A1R3IFS3"/>
<evidence type="ECO:0000256" key="1">
    <source>
        <dbReference type="SAM" id="Phobius"/>
    </source>
</evidence>